<feature type="coiled-coil region" evidence="1">
    <location>
        <begin position="227"/>
        <end position="316"/>
    </location>
</feature>
<dbReference type="AlphaFoldDB" id="A0AAV8V7H6"/>
<organism evidence="2 3">
    <name type="scientific">Exocentrus adspersus</name>
    <dbReference type="NCBI Taxonomy" id="1586481"/>
    <lineage>
        <taxon>Eukaryota</taxon>
        <taxon>Metazoa</taxon>
        <taxon>Ecdysozoa</taxon>
        <taxon>Arthropoda</taxon>
        <taxon>Hexapoda</taxon>
        <taxon>Insecta</taxon>
        <taxon>Pterygota</taxon>
        <taxon>Neoptera</taxon>
        <taxon>Endopterygota</taxon>
        <taxon>Coleoptera</taxon>
        <taxon>Polyphaga</taxon>
        <taxon>Cucujiformia</taxon>
        <taxon>Chrysomeloidea</taxon>
        <taxon>Cerambycidae</taxon>
        <taxon>Lamiinae</taxon>
        <taxon>Acanthocinini</taxon>
        <taxon>Exocentrus</taxon>
    </lineage>
</organism>
<name>A0AAV8V7H6_9CUCU</name>
<gene>
    <name evidence="2" type="ORF">NQ315_005767</name>
</gene>
<evidence type="ECO:0000313" key="2">
    <source>
        <dbReference type="EMBL" id="KAJ8910164.1"/>
    </source>
</evidence>
<evidence type="ECO:0000313" key="3">
    <source>
        <dbReference type="Proteomes" id="UP001159042"/>
    </source>
</evidence>
<evidence type="ECO:0000256" key="1">
    <source>
        <dbReference type="SAM" id="Coils"/>
    </source>
</evidence>
<accession>A0AAV8V7H6</accession>
<sequence length="334" mass="38054">MSSPQSGNEVETLGPNLEKIYVDGSIPALDMDTEVKTIDTDFRLTSSEETHGLPRDRTKKPLANEMGRLDHLLLPHSISHYPVSPFLPGSATFARPNQVTNKHTLEIQFINKKKRLSQLKKDLLEKQKPVLDLYQNLVQIKRRLEELGKAVQLDEIKLLPYNDKPGKEPEQTEGGAGETISPEVVISMQTSIEEIPKTLMDICKNLLARRAVIVELLESVTKSEVDVGDLSDKIETYKNNLDAIINEHEKKIKELVINWQALLNDKRCMNTNVKISDLEEKLKAQEKLTQESNQMLLDLQKKLDERRANSEKVQADLNIYIQNLKSQILRFAEK</sequence>
<proteinExistence type="predicted"/>
<comment type="caution">
    <text evidence="2">The sequence shown here is derived from an EMBL/GenBank/DDBJ whole genome shotgun (WGS) entry which is preliminary data.</text>
</comment>
<reference evidence="2 3" key="1">
    <citation type="journal article" date="2023" name="Insect Mol. Biol.">
        <title>Genome sequencing provides insights into the evolution of gene families encoding plant cell wall-degrading enzymes in longhorned beetles.</title>
        <authorList>
            <person name="Shin N.R."/>
            <person name="Okamura Y."/>
            <person name="Kirsch R."/>
            <person name="Pauchet Y."/>
        </authorList>
    </citation>
    <scope>NUCLEOTIDE SEQUENCE [LARGE SCALE GENOMIC DNA]</scope>
    <source>
        <strain evidence="2">EAD_L_NR</strain>
    </source>
</reference>
<keyword evidence="3" id="KW-1185">Reference proteome</keyword>
<protein>
    <submittedName>
        <fullName evidence="2">Uncharacterized protein</fullName>
    </submittedName>
</protein>
<dbReference type="EMBL" id="JANEYG010000346">
    <property type="protein sequence ID" value="KAJ8910164.1"/>
    <property type="molecule type" value="Genomic_DNA"/>
</dbReference>
<keyword evidence="1" id="KW-0175">Coiled coil</keyword>
<dbReference type="Proteomes" id="UP001159042">
    <property type="component" value="Unassembled WGS sequence"/>
</dbReference>